<name>A0AAV7QGM2_PLEWA</name>
<protein>
    <recommendedName>
        <fullName evidence="3">Ig-like domain-containing protein</fullName>
    </recommendedName>
</protein>
<dbReference type="InterPro" id="IPR007110">
    <property type="entry name" value="Ig-like_dom"/>
</dbReference>
<dbReference type="Gene3D" id="2.60.40.10">
    <property type="entry name" value="Immunoglobulins"/>
    <property type="match status" value="2"/>
</dbReference>
<dbReference type="SMART" id="SM00406">
    <property type="entry name" value="IGv"/>
    <property type="match status" value="1"/>
</dbReference>
<dbReference type="EMBL" id="JANPWB010000010">
    <property type="protein sequence ID" value="KAJ1139731.1"/>
    <property type="molecule type" value="Genomic_DNA"/>
</dbReference>
<dbReference type="SMART" id="SM00409">
    <property type="entry name" value="IG"/>
    <property type="match status" value="1"/>
</dbReference>
<dbReference type="Pfam" id="PF07686">
    <property type="entry name" value="V-set"/>
    <property type="match status" value="1"/>
</dbReference>
<sequence>MDTIWTITVTLVAFWAGAEGQLPEEDSPAVAEQFQTELSVPIGGEITFQCSIKKGVMLDFWIFWYKDDPDNGMLWIFREAGYYGPGFKDRYQGNTANNHCTLEIHRAEMADVGLYYCALGTSNTKALSFGQGIQLTVLPRDQTKLQPSVFVLRSDEAAACLVKDFYPKEAQIFMNSTSGRNTGLEPAASVLSSSGKYSAVQVAEFPVAEKVHCAVRHEGAVVVDKEALASPKEPSSLDTTAPKTADQCETSPELNVHSSEKVNTLSLTVISLRILRASACEFLKECTGNKNKGAADFTTVQRTPPTRIDSLTSSLLFDAQAHMQSPAKETAPLRGSRMRLS</sequence>
<evidence type="ECO:0000313" key="5">
    <source>
        <dbReference type="Proteomes" id="UP001066276"/>
    </source>
</evidence>
<keyword evidence="5" id="KW-1185">Reference proteome</keyword>
<feature type="region of interest" description="Disordered" evidence="1">
    <location>
        <begin position="322"/>
        <end position="341"/>
    </location>
</feature>
<dbReference type="SUPFAM" id="SSF48726">
    <property type="entry name" value="Immunoglobulin"/>
    <property type="match status" value="2"/>
</dbReference>
<dbReference type="Pfam" id="PF07654">
    <property type="entry name" value="C1-set"/>
    <property type="match status" value="1"/>
</dbReference>
<dbReference type="AlphaFoldDB" id="A0AAV7QGM2"/>
<dbReference type="Proteomes" id="UP001066276">
    <property type="component" value="Chromosome 6"/>
</dbReference>
<feature type="signal peptide" evidence="2">
    <location>
        <begin position="1"/>
        <end position="20"/>
    </location>
</feature>
<dbReference type="InterPro" id="IPR013106">
    <property type="entry name" value="Ig_V-set"/>
</dbReference>
<dbReference type="InterPro" id="IPR003599">
    <property type="entry name" value="Ig_sub"/>
</dbReference>
<keyword evidence="2" id="KW-0732">Signal</keyword>
<gene>
    <name evidence="4" type="ORF">NDU88_006098</name>
</gene>
<dbReference type="PROSITE" id="PS50835">
    <property type="entry name" value="IG_LIKE"/>
    <property type="match status" value="1"/>
</dbReference>
<evidence type="ECO:0000313" key="4">
    <source>
        <dbReference type="EMBL" id="KAJ1139731.1"/>
    </source>
</evidence>
<proteinExistence type="predicted"/>
<feature type="domain" description="Ig-like" evidence="3">
    <location>
        <begin position="28"/>
        <end position="128"/>
    </location>
</feature>
<dbReference type="InterPro" id="IPR013783">
    <property type="entry name" value="Ig-like_fold"/>
</dbReference>
<evidence type="ECO:0000256" key="2">
    <source>
        <dbReference type="SAM" id="SignalP"/>
    </source>
</evidence>
<comment type="caution">
    <text evidence="4">The sequence shown here is derived from an EMBL/GenBank/DDBJ whole genome shotgun (WGS) entry which is preliminary data.</text>
</comment>
<accession>A0AAV7QGM2</accession>
<dbReference type="InterPro" id="IPR036179">
    <property type="entry name" value="Ig-like_dom_sf"/>
</dbReference>
<evidence type="ECO:0000256" key="1">
    <source>
        <dbReference type="SAM" id="MobiDB-lite"/>
    </source>
</evidence>
<evidence type="ECO:0000259" key="3">
    <source>
        <dbReference type="PROSITE" id="PS50835"/>
    </source>
</evidence>
<dbReference type="InterPro" id="IPR003597">
    <property type="entry name" value="Ig_C1-set"/>
</dbReference>
<feature type="region of interest" description="Disordered" evidence="1">
    <location>
        <begin position="229"/>
        <end position="255"/>
    </location>
</feature>
<reference evidence="4" key="1">
    <citation type="journal article" date="2022" name="bioRxiv">
        <title>Sequencing and chromosome-scale assembly of the giantPleurodeles waltlgenome.</title>
        <authorList>
            <person name="Brown T."/>
            <person name="Elewa A."/>
            <person name="Iarovenko S."/>
            <person name="Subramanian E."/>
            <person name="Araus A.J."/>
            <person name="Petzold A."/>
            <person name="Susuki M."/>
            <person name="Suzuki K.-i.T."/>
            <person name="Hayashi T."/>
            <person name="Toyoda A."/>
            <person name="Oliveira C."/>
            <person name="Osipova E."/>
            <person name="Leigh N.D."/>
            <person name="Simon A."/>
            <person name="Yun M.H."/>
        </authorList>
    </citation>
    <scope>NUCLEOTIDE SEQUENCE</scope>
    <source>
        <strain evidence="4">20211129_DDA</strain>
        <tissue evidence="4">Liver</tissue>
    </source>
</reference>
<organism evidence="4 5">
    <name type="scientific">Pleurodeles waltl</name>
    <name type="common">Iberian ribbed newt</name>
    <dbReference type="NCBI Taxonomy" id="8319"/>
    <lineage>
        <taxon>Eukaryota</taxon>
        <taxon>Metazoa</taxon>
        <taxon>Chordata</taxon>
        <taxon>Craniata</taxon>
        <taxon>Vertebrata</taxon>
        <taxon>Euteleostomi</taxon>
        <taxon>Amphibia</taxon>
        <taxon>Batrachia</taxon>
        <taxon>Caudata</taxon>
        <taxon>Salamandroidea</taxon>
        <taxon>Salamandridae</taxon>
        <taxon>Pleurodelinae</taxon>
        <taxon>Pleurodeles</taxon>
    </lineage>
</organism>
<feature type="chain" id="PRO_5043462502" description="Ig-like domain-containing protein" evidence="2">
    <location>
        <begin position="21"/>
        <end position="341"/>
    </location>
</feature>
<feature type="compositionally biased region" description="Polar residues" evidence="1">
    <location>
        <begin position="236"/>
        <end position="255"/>
    </location>
</feature>